<evidence type="ECO:0000256" key="1">
    <source>
        <dbReference type="SAM" id="Phobius"/>
    </source>
</evidence>
<dbReference type="EMBL" id="GBXM01004158">
    <property type="protein sequence ID" value="JAI04420.1"/>
    <property type="molecule type" value="Transcribed_RNA"/>
</dbReference>
<accession>A0A0E9XP64</accession>
<proteinExistence type="predicted"/>
<protein>
    <submittedName>
        <fullName evidence="2">Uncharacterized protein</fullName>
    </submittedName>
</protein>
<keyword evidence="1" id="KW-1133">Transmembrane helix</keyword>
<sequence>MKRICEIFVVVVALLDLLFLIKTWLFIMIYIKCCYILGNI</sequence>
<reference evidence="2" key="1">
    <citation type="submission" date="2014-11" db="EMBL/GenBank/DDBJ databases">
        <authorList>
            <person name="Amaro Gonzalez C."/>
        </authorList>
    </citation>
    <scope>NUCLEOTIDE SEQUENCE</scope>
</reference>
<reference evidence="2" key="2">
    <citation type="journal article" date="2015" name="Fish Shellfish Immunol.">
        <title>Early steps in the European eel (Anguilla anguilla)-Vibrio vulnificus interaction in the gills: Role of the RtxA13 toxin.</title>
        <authorList>
            <person name="Callol A."/>
            <person name="Pajuelo D."/>
            <person name="Ebbesson L."/>
            <person name="Teles M."/>
            <person name="MacKenzie S."/>
            <person name="Amaro C."/>
        </authorList>
    </citation>
    <scope>NUCLEOTIDE SEQUENCE</scope>
</reference>
<feature type="transmembrane region" description="Helical" evidence="1">
    <location>
        <begin position="7"/>
        <end position="31"/>
    </location>
</feature>
<keyword evidence="1" id="KW-0812">Transmembrane</keyword>
<keyword evidence="1" id="KW-0472">Membrane</keyword>
<evidence type="ECO:0000313" key="2">
    <source>
        <dbReference type="EMBL" id="JAI04420.1"/>
    </source>
</evidence>
<organism evidence="2">
    <name type="scientific">Anguilla anguilla</name>
    <name type="common">European freshwater eel</name>
    <name type="synonym">Muraena anguilla</name>
    <dbReference type="NCBI Taxonomy" id="7936"/>
    <lineage>
        <taxon>Eukaryota</taxon>
        <taxon>Metazoa</taxon>
        <taxon>Chordata</taxon>
        <taxon>Craniata</taxon>
        <taxon>Vertebrata</taxon>
        <taxon>Euteleostomi</taxon>
        <taxon>Actinopterygii</taxon>
        <taxon>Neopterygii</taxon>
        <taxon>Teleostei</taxon>
        <taxon>Anguilliformes</taxon>
        <taxon>Anguillidae</taxon>
        <taxon>Anguilla</taxon>
    </lineage>
</organism>
<name>A0A0E9XP64_ANGAN</name>
<dbReference type="AlphaFoldDB" id="A0A0E9XP64"/>